<evidence type="ECO:0000259" key="4">
    <source>
        <dbReference type="Pfam" id="PF00465"/>
    </source>
</evidence>
<evidence type="ECO:0000256" key="2">
    <source>
        <dbReference type="ARBA" id="ARBA00023002"/>
    </source>
</evidence>
<protein>
    <submittedName>
        <fullName evidence="6">Alcohol dehydrogenase</fullName>
        <ecNumber evidence="6">1.1.1.1</ecNumber>
    </submittedName>
</protein>
<sequence>MDHTFDWQSRTRLIFGANSIEQLGEVARAIAGRRILVVTDAGIVVVGHVDRARQSLEAAGLFVSVFDAVRENPTTRDVDACVEAARAADADVLIGLGGGSSIDTAKGANFLLTNGGTMRDYWGVGKASREMLPLIAVPTTAGTGSECQSFALIADEETHQKMACGDPKAAPRVALLDPVLTVSQPRTVTACTGLDAIAHAVESAVTRRRNAVSWLFSREAFRLTVTNFGRVLDAPEDLEARGAMLLGAAYAGIAIENSMLGAAHSMANPLTAHYGIAHGQAVGMMLPHVVRFNAEQPEAREAYYELAVSNGLVEPGAPRADAAEALAAHLTDLLRFAGMPTVLADCAVAEDALPALAVEAASQWTAQFNPREITAEEFAVLYRGALAGM</sequence>
<dbReference type="InterPro" id="IPR056798">
    <property type="entry name" value="ADH_Fe_C"/>
</dbReference>
<evidence type="ECO:0000313" key="6">
    <source>
        <dbReference type="EMBL" id="CAA9242938.1"/>
    </source>
</evidence>
<dbReference type="PROSITE" id="PS00913">
    <property type="entry name" value="ADH_IRON_1"/>
    <property type="match status" value="1"/>
</dbReference>
<dbReference type="Pfam" id="PF25137">
    <property type="entry name" value="ADH_Fe_C"/>
    <property type="match status" value="1"/>
</dbReference>
<dbReference type="EMBL" id="CADCTO010000197">
    <property type="protein sequence ID" value="CAA9242938.1"/>
    <property type="molecule type" value="Genomic_DNA"/>
</dbReference>
<keyword evidence="2 6" id="KW-0560">Oxidoreductase</keyword>
<dbReference type="InterPro" id="IPR018211">
    <property type="entry name" value="ADH_Fe_CS"/>
</dbReference>
<reference evidence="6" key="1">
    <citation type="submission" date="2020-02" db="EMBL/GenBank/DDBJ databases">
        <authorList>
            <person name="Meier V. D."/>
        </authorList>
    </citation>
    <scope>NUCLEOTIDE SEQUENCE</scope>
    <source>
        <strain evidence="6">AVDCRST_MAG63</strain>
    </source>
</reference>
<dbReference type="Gene3D" id="3.40.50.1970">
    <property type="match status" value="1"/>
</dbReference>
<dbReference type="InterPro" id="IPR039697">
    <property type="entry name" value="Alcohol_dehydrogenase_Fe"/>
</dbReference>
<comment type="similarity">
    <text evidence="1">Belongs to the iron-containing alcohol dehydrogenase family.</text>
</comment>
<dbReference type="PANTHER" id="PTHR11496:SF102">
    <property type="entry name" value="ALCOHOL DEHYDROGENASE 4"/>
    <property type="match status" value="1"/>
</dbReference>
<dbReference type="GO" id="GO:0004022">
    <property type="term" value="F:alcohol dehydrogenase (NAD+) activity"/>
    <property type="evidence" value="ECO:0007669"/>
    <property type="project" value="UniProtKB-EC"/>
</dbReference>
<accession>A0A6J4I6P2</accession>
<dbReference type="SUPFAM" id="SSF56796">
    <property type="entry name" value="Dehydroquinate synthase-like"/>
    <property type="match status" value="1"/>
</dbReference>
<dbReference type="PANTHER" id="PTHR11496">
    <property type="entry name" value="ALCOHOL DEHYDROGENASE"/>
    <property type="match status" value="1"/>
</dbReference>
<dbReference type="Pfam" id="PF00465">
    <property type="entry name" value="Fe-ADH"/>
    <property type="match status" value="1"/>
</dbReference>
<evidence type="ECO:0000256" key="1">
    <source>
        <dbReference type="ARBA" id="ARBA00007358"/>
    </source>
</evidence>
<dbReference type="GO" id="GO:0046872">
    <property type="term" value="F:metal ion binding"/>
    <property type="evidence" value="ECO:0007669"/>
    <property type="project" value="InterPro"/>
</dbReference>
<feature type="domain" description="Fe-containing alcohol dehydrogenase-like C-terminal" evidence="5">
    <location>
        <begin position="189"/>
        <end position="385"/>
    </location>
</feature>
<dbReference type="FunFam" id="3.40.50.1970:FF:000003">
    <property type="entry name" value="Alcohol dehydrogenase, iron-containing"/>
    <property type="match status" value="1"/>
</dbReference>
<organism evidence="6">
    <name type="scientific">uncultured Armatimonadetes bacterium</name>
    <dbReference type="NCBI Taxonomy" id="157466"/>
    <lineage>
        <taxon>Bacteria</taxon>
        <taxon>Bacillati</taxon>
        <taxon>Armatimonadota</taxon>
        <taxon>environmental samples</taxon>
    </lineage>
</organism>
<evidence type="ECO:0000259" key="5">
    <source>
        <dbReference type="Pfam" id="PF25137"/>
    </source>
</evidence>
<dbReference type="InterPro" id="IPR001670">
    <property type="entry name" value="ADH_Fe/GldA"/>
</dbReference>
<proteinExistence type="inferred from homology"/>
<dbReference type="CDD" id="cd08551">
    <property type="entry name" value="Fe-ADH"/>
    <property type="match status" value="1"/>
</dbReference>
<name>A0A6J4I6P2_9BACT</name>
<keyword evidence="3" id="KW-0520">NAD</keyword>
<gene>
    <name evidence="6" type="ORF">AVDCRST_MAG63-2526</name>
</gene>
<dbReference type="EC" id="1.1.1.1" evidence="6"/>
<dbReference type="Gene3D" id="1.20.1090.10">
    <property type="entry name" value="Dehydroquinate synthase-like - alpha domain"/>
    <property type="match status" value="1"/>
</dbReference>
<dbReference type="AlphaFoldDB" id="A0A6J4I6P2"/>
<feature type="domain" description="Alcohol dehydrogenase iron-type/glycerol dehydrogenase GldA" evidence="4">
    <location>
        <begin position="11"/>
        <end position="178"/>
    </location>
</feature>
<evidence type="ECO:0000256" key="3">
    <source>
        <dbReference type="ARBA" id="ARBA00023027"/>
    </source>
</evidence>